<feature type="chain" id="PRO_5011620733" evidence="5">
    <location>
        <begin position="22"/>
        <end position="363"/>
    </location>
</feature>
<keyword evidence="3" id="KW-1015">Disulfide bond</keyword>
<dbReference type="GO" id="GO:0030313">
    <property type="term" value="C:cell envelope"/>
    <property type="evidence" value="ECO:0007669"/>
    <property type="project" value="UniProtKB-SubCell"/>
</dbReference>
<dbReference type="PROSITE" id="PS51352">
    <property type="entry name" value="THIOREDOXIN_2"/>
    <property type="match status" value="1"/>
</dbReference>
<dbReference type="Pfam" id="PF00578">
    <property type="entry name" value="AhpC-TSA"/>
    <property type="match status" value="1"/>
</dbReference>
<dbReference type="SUPFAM" id="SSF52833">
    <property type="entry name" value="Thioredoxin-like"/>
    <property type="match status" value="1"/>
</dbReference>
<dbReference type="Pfam" id="PF14289">
    <property type="entry name" value="DUF4369"/>
    <property type="match status" value="1"/>
</dbReference>
<keyword evidence="7" id="KW-0413">Isomerase</keyword>
<evidence type="ECO:0000313" key="8">
    <source>
        <dbReference type="Proteomes" id="UP000198779"/>
    </source>
</evidence>
<reference evidence="8" key="1">
    <citation type="submission" date="2016-10" db="EMBL/GenBank/DDBJ databases">
        <authorList>
            <person name="Varghese N."/>
            <person name="Submissions S."/>
        </authorList>
    </citation>
    <scope>NUCLEOTIDE SEQUENCE [LARGE SCALE GENOMIC DNA]</scope>
    <source>
        <strain evidence="8">BP1-148</strain>
    </source>
</reference>
<dbReference type="InterPro" id="IPR000866">
    <property type="entry name" value="AhpC/TSA"/>
</dbReference>
<dbReference type="GO" id="GO:0016209">
    <property type="term" value="F:antioxidant activity"/>
    <property type="evidence" value="ECO:0007669"/>
    <property type="project" value="InterPro"/>
</dbReference>
<evidence type="ECO:0000256" key="2">
    <source>
        <dbReference type="ARBA" id="ARBA00022748"/>
    </source>
</evidence>
<keyword evidence="5" id="KW-0732">Signal</keyword>
<comment type="subcellular location">
    <subcellularLocation>
        <location evidence="1">Cell envelope</location>
    </subcellularLocation>
</comment>
<dbReference type="STRING" id="645274.SAMN04487901_11662"/>
<evidence type="ECO:0000313" key="7">
    <source>
        <dbReference type="EMBL" id="SDH09773.1"/>
    </source>
</evidence>
<dbReference type="GO" id="GO:0017004">
    <property type="term" value="P:cytochrome complex assembly"/>
    <property type="evidence" value="ECO:0007669"/>
    <property type="project" value="UniProtKB-KW"/>
</dbReference>
<gene>
    <name evidence="7" type="ORF">SAMN04487901_11662</name>
</gene>
<dbReference type="Proteomes" id="UP000198779">
    <property type="component" value="Unassembled WGS sequence"/>
</dbReference>
<dbReference type="InterPro" id="IPR036249">
    <property type="entry name" value="Thioredoxin-like_sf"/>
</dbReference>
<name>A0A1G7ZM57_9BACT</name>
<dbReference type="InterPro" id="IPR050553">
    <property type="entry name" value="Thioredoxin_ResA/DsbE_sf"/>
</dbReference>
<dbReference type="CDD" id="cd02966">
    <property type="entry name" value="TlpA_like_family"/>
    <property type="match status" value="1"/>
</dbReference>
<evidence type="ECO:0000256" key="3">
    <source>
        <dbReference type="ARBA" id="ARBA00023157"/>
    </source>
</evidence>
<organism evidence="7 8">
    <name type="scientific">Prevotella communis</name>
    <dbReference type="NCBI Taxonomy" id="2913614"/>
    <lineage>
        <taxon>Bacteria</taxon>
        <taxon>Pseudomonadati</taxon>
        <taxon>Bacteroidota</taxon>
        <taxon>Bacteroidia</taxon>
        <taxon>Bacteroidales</taxon>
        <taxon>Prevotellaceae</taxon>
        <taxon>Prevotella</taxon>
    </lineage>
</organism>
<keyword evidence="8" id="KW-1185">Reference proteome</keyword>
<evidence type="ECO:0000256" key="1">
    <source>
        <dbReference type="ARBA" id="ARBA00004196"/>
    </source>
</evidence>
<proteinExistence type="predicted"/>
<feature type="domain" description="Thioredoxin" evidence="6">
    <location>
        <begin position="223"/>
        <end position="363"/>
    </location>
</feature>
<dbReference type="AlphaFoldDB" id="A0A1G7ZM57"/>
<feature type="signal peptide" evidence="5">
    <location>
        <begin position="1"/>
        <end position="21"/>
    </location>
</feature>
<evidence type="ECO:0000259" key="6">
    <source>
        <dbReference type="PROSITE" id="PS51352"/>
    </source>
</evidence>
<dbReference type="EMBL" id="FNCQ01000016">
    <property type="protein sequence ID" value="SDH09773.1"/>
    <property type="molecule type" value="Genomic_DNA"/>
</dbReference>
<keyword evidence="4" id="KW-0676">Redox-active center</keyword>
<evidence type="ECO:0000256" key="4">
    <source>
        <dbReference type="ARBA" id="ARBA00023284"/>
    </source>
</evidence>
<accession>A0A1G7ZM57</accession>
<keyword evidence="2" id="KW-0201">Cytochrome c-type biogenesis</keyword>
<protein>
    <submittedName>
        <fullName evidence="7">Thiol-disulfide isomerase or thioredoxin</fullName>
    </submittedName>
</protein>
<dbReference type="InterPro" id="IPR025380">
    <property type="entry name" value="DUF4369"/>
</dbReference>
<dbReference type="PROSITE" id="PS51257">
    <property type="entry name" value="PROKAR_LIPOPROTEIN"/>
    <property type="match status" value="1"/>
</dbReference>
<dbReference type="Gene3D" id="3.40.30.10">
    <property type="entry name" value="Glutaredoxin"/>
    <property type="match status" value="1"/>
</dbReference>
<evidence type="ECO:0000256" key="5">
    <source>
        <dbReference type="SAM" id="SignalP"/>
    </source>
</evidence>
<dbReference type="InterPro" id="IPR013766">
    <property type="entry name" value="Thioredoxin_domain"/>
</dbReference>
<sequence length="363" mass="40530">MKQLKFLFGLALAAISMTSCNSNGFKVEGEVEGIDDGDTLLIMSNTPTPLDTLIVKDGKFEWEGEADSVFLCTVVAPKTMTSAMFFREPGTINLLLSATGDSKVSGTESNEGLQELGTIFSEAQKKGEALMSKIYNDSLTEEQQVEIYTQYTEIQKEVGKKVKDLALRNLNNELGYFLINQMAYGDDFTRDELKETITKLPSKFQERQAIKDILKMLDEIFTTEVGQQIPDFKMQTPEGQEISIMSLVKQNKLTVLDFWASWCQPCREEMPAMKQMLADYQEKGFGIVGISIDDDKKAWVSCIDELQLTWPQMSDLKGGGSYIARSFGVQAIPFTAVIDQQGKVLSKGLRGAELSQFINENLK</sequence>
<dbReference type="GO" id="GO:0016491">
    <property type="term" value="F:oxidoreductase activity"/>
    <property type="evidence" value="ECO:0007669"/>
    <property type="project" value="InterPro"/>
</dbReference>
<dbReference type="GO" id="GO:0016853">
    <property type="term" value="F:isomerase activity"/>
    <property type="evidence" value="ECO:0007669"/>
    <property type="project" value="UniProtKB-KW"/>
</dbReference>
<dbReference type="PANTHER" id="PTHR42852">
    <property type="entry name" value="THIOL:DISULFIDE INTERCHANGE PROTEIN DSBE"/>
    <property type="match status" value="1"/>
</dbReference>
<dbReference type="RefSeq" id="WP_091818763.1">
    <property type="nucleotide sequence ID" value="NZ_FNCQ01000016.1"/>
</dbReference>
<dbReference type="PANTHER" id="PTHR42852:SF6">
    <property type="entry name" value="THIOL:DISULFIDE INTERCHANGE PROTEIN DSBE"/>
    <property type="match status" value="1"/>
</dbReference>